<dbReference type="AlphaFoldDB" id="A0A834GJC5"/>
<keyword evidence="3" id="KW-1185">Reference proteome</keyword>
<gene>
    <name evidence="2" type="ORF">RHSIM_Rhsim08G0127900</name>
</gene>
<dbReference type="Proteomes" id="UP000626092">
    <property type="component" value="Unassembled WGS sequence"/>
</dbReference>
<feature type="region of interest" description="Disordered" evidence="1">
    <location>
        <begin position="101"/>
        <end position="139"/>
    </location>
</feature>
<feature type="compositionally biased region" description="Polar residues" evidence="1">
    <location>
        <begin position="127"/>
        <end position="139"/>
    </location>
</feature>
<evidence type="ECO:0000256" key="1">
    <source>
        <dbReference type="SAM" id="MobiDB-lite"/>
    </source>
</evidence>
<evidence type="ECO:0000313" key="3">
    <source>
        <dbReference type="Proteomes" id="UP000626092"/>
    </source>
</evidence>
<dbReference type="EMBL" id="WJXA01000008">
    <property type="protein sequence ID" value="KAF7135433.1"/>
    <property type="molecule type" value="Genomic_DNA"/>
</dbReference>
<protein>
    <submittedName>
        <fullName evidence="2">Uncharacterized protein</fullName>
    </submittedName>
</protein>
<sequence length="195" mass="21595">MAVQRALLFIDNRRPPLCIARIVGEPGCRRAGSISVASSYSTGQYEHSHGSSSYENIQLQDDENREIVEYTVGQPEAHARDGRKEKDRCEDPEKYLAACQTKATSGQRENAPRQNLEGVKEARHSRQSGGSIKSVSDSFRVSRTKFSPWDGQRGKLHHRSSGISSEVNAVRGYVPLYGSVPAPARTPRLGKNNEQ</sequence>
<accession>A0A834GJC5</accession>
<evidence type="ECO:0000313" key="2">
    <source>
        <dbReference type="EMBL" id="KAF7135433.1"/>
    </source>
</evidence>
<comment type="caution">
    <text evidence="2">The sequence shown here is derived from an EMBL/GenBank/DDBJ whole genome shotgun (WGS) entry which is preliminary data.</text>
</comment>
<organism evidence="2 3">
    <name type="scientific">Rhododendron simsii</name>
    <name type="common">Sims's rhododendron</name>
    <dbReference type="NCBI Taxonomy" id="118357"/>
    <lineage>
        <taxon>Eukaryota</taxon>
        <taxon>Viridiplantae</taxon>
        <taxon>Streptophyta</taxon>
        <taxon>Embryophyta</taxon>
        <taxon>Tracheophyta</taxon>
        <taxon>Spermatophyta</taxon>
        <taxon>Magnoliopsida</taxon>
        <taxon>eudicotyledons</taxon>
        <taxon>Gunneridae</taxon>
        <taxon>Pentapetalae</taxon>
        <taxon>asterids</taxon>
        <taxon>Ericales</taxon>
        <taxon>Ericaceae</taxon>
        <taxon>Ericoideae</taxon>
        <taxon>Rhodoreae</taxon>
        <taxon>Rhododendron</taxon>
    </lineage>
</organism>
<name>A0A834GJC5_RHOSS</name>
<proteinExistence type="predicted"/>
<reference evidence="2" key="1">
    <citation type="submission" date="2019-11" db="EMBL/GenBank/DDBJ databases">
        <authorList>
            <person name="Liu Y."/>
            <person name="Hou J."/>
            <person name="Li T.-Q."/>
            <person name="Guan C.-H."/>
            <person name="Wu X."/>
            <person name="Wu H.-Z."/>
            <person name="Ling F."/>
            <person name="Zhang R."/>
            <person name="Shi X.-G."/>
            <person name="Ren J.-P."/>
            <person name="Chen E.-F."/>
            <person name="Sun J.-M."/>
        </authorList>
    </citation>
    <scope>NUCLEOTIDE SEQUENCE</scope>
    <source>
        <strain evidence="2">Adult_tree_wgs_1</strain>
        <tissue evidence="2">Leaves</tissue>
    </source>
</reference>